<reference evidence="2" key="1">
    <citation type="journal article" date="2019" name="Int. J. Syst. Evol. Microbiol.">
        <title>The Global Catalogue of Microorganisms (GCM) 10K type strain sequencing project: providing services to taxonomists for standard genome sequencing and annotation.</title>
        <authorList>
            <consortium name="The Broad Institute Genomics Platform"/>
            <consortium name="The Broad Institute Genome Sequencing Center for Infectious Disease"/>
            <person name="Wu L."/>
            <person name="Ma J."/>
        </authorList>
    </citation>
    <scope>NUCLEOTIDE SEQUENCE [LARGE SCALE GENOMIC DNA]</scope>
    <source>
        <strain evidence="2">JCM 17933</strain>
    </source>
</reference>
<name>A0ABP8QME1_9ACTN</name>
<dbReference type="EMBL" id="BAABHF010000039">
    <property type="protein sequence ID" value="GAA4506454.1"/>
    <property type="molecule type" value="Genomic_DNA"/>
</dbReference>
<proteinExistence type="predicted"/>
<dbReference type="Proteomes" id="UP001500503">
    <property type="component" value="Unassembled WGS sequence"/>
</dbReference>
<organism evidence="1 2">
    <name type="scientific">Actinoallomurus oryzae</name>
    <dbReference type="NCBI Taxonomy" id="502180"/>
    <lineage>
        <taxon>Bacteria</taxon>
        <taxon>Bacillati</taxon>
        <taxon>Actinomycetota</taxon>
        <taxon>Actinomycetes</taxon>
        <taxon>Streptosporangiales</taxon>
        <taxon>Thermomonosporaceae</taxon>
        <taxon>Actinoallomurus</taxon>
    </lineage>
</organism>
<protein>
    <submittedName>
        <fullName evidence="1">Uncharacterized protein</fullName>
    </submittedName>
</protein>
<comment type="caution">
    <text evidence="1">The sequence shown here is derived from an EMBL/GenBank/DDBJ whole genome shotgun (WGS) entry which is preliminary data.</text>
</comment>
<evidence type="ECO:0000313" key="1">
    <source>
        <dbReference type="EMBL" id="GAA4506454.1"/>
    </source>
</evidence>
<sequence>MACPAPSRPPRLAGRGESGARAFVSMLAAGRCERQNIPVERYGDPVPEDELRLTANIRVIDGEGRAKASFYAGDAIGQLMTDRQGNIWVGYFDESSYWRPNPDGTRSYDFMIGLARWSRDGGPPWMVADDTPGVGWCDCYALNVGRELVHACPYTDFPLVELDTNSVRTVTPNPVTRCTGLAVSDSELAFLDQHRADGGFRWEIRRARREGGAVVETGREHLVLPGGRQPNAWARGKVGRDGTLWLYEDGDPRHWYRYEIGA</sequence>
<accession>A0ABP8QME1</accession>
<evidence type="ECO:0000313" key="2">
    <source>
        <dbReference type="Proteomes" id="UP001500503"/>
    </source>
</evidence>
<keyword evidence="2" id="KW-1185">Reference proteome</keyword>
<dbReference type="SUPFAM" id="SSF101898">
    <property type="entry name" value="NHL repeat"/>
    <property type="match status" value="1"/>
</dbReference>
<gene>
    <name evidence="1" type="ORF">GCM10023191_063550</name>
</gene>